<accession>A0A6C0CN54</accession>
<keyword evidence="1" id="KW-1133">Transmembrane helix</keyword>
<name>A0A6C0CN54_9ZZZZ</name>
<evidence type="ECO:0000313" key="2">
    <source>
        <dbReference type="EMBL" id="QHT05552.1"/>
    </source>
</evidence>
<organism evidence="2">
    <name type="scientific">viral metagenome</name>
    <dbReference type="NCBI Taxonomy" id="1070528"/>
    <lineage>
        <taxon>unclassified sequences</taxon>
        <taxon>metagenomes</taxon>
        <taxon>organismal metagenomes</taxon>
    </lineage>
</organism>
<protein>
    <submittedName>
        <fullName evidence="2">Uncharacterized protein</fullName>
    </submittedName>
</protein>
<proteinExistence type="predicted"/>
<feature type="transmembrane region" description="Helical" evidence="1">
    <location>
        <begin position="6"/>
        <end position="25"/>
    </location>
</feature>
<reference evidence="2" key="1">
    <citation type="journal article" date="2020" name="Nature">
        <title>Giant virus diversity and host interactions through global metagenomics.</title>
        <authorList>
            <person name="Schulz F."/>
            <person name="Roux S."/>
            <person name="Paez-Espino D."/>
            <person name="Jungbluth S."/>
            <person name="Walsh D.A."/>
            <person name="Denef V.J."/>
            <person name="McMahon K.D."/>
            <person name="Konstantinidis K.T."/>
            <person name="Eloe-Fadrosh E.A."/>
            <person name="Kyrpides N.C."/>
            <person name="Woyke T."/>
        </authorList>
    </citation>
    <scope>NUCLEOTIDE SEQUENCE</scope>
    <source>
        <strain evidence="2">GVMAG-M-3300021389-45</strain>
    </source>
</reference>
<sequence>MFAFDRDTAVLVAVAICVFATIYMYSQHKKTNESIEEFREALADKQKPMVSLERPRPAPWASKIPVEVKKVPIPVVEEKTEKPTPVITESESSE</sequence>
<dbReference type="EMBL" id="MN739457">
    <property type="protein sequence ID" value="QHT05552.1"/>
    <property type="molecule type" value="Genomic_DNA"/>
</dbReference>
<keyword evidence="1" id="KW-0812">Transmembrane</keyword>
<dbReference type="InterPro" id="IPR043924">
    <property type="entry name" value="DUF5775"/>
</dbReference>
<keyword evidence="1" id="KW-0472">Membrane</keyword>
<dbReference type="Pfam" id="PF19084">
    <property type="entry name" value="DUF5775"/>
    <property type="match status" value="1"/>
</dbReference>
<evidence type="ECO:0000256" key="1">
    <source>
        <dbReference type="SAM" id="Phobius"/>
    </source>
</evidence>
<dbReference type="AlphaFoldDB" id="A0A6C0CN54"/>